<dbReference type="Proteomes" id="UP000093111">
    <property type="component" value="Unassembled WGS sequence"/>
</dbReference>
<dbReference type="OrthoDB" id="6007993at2"/>
<dbReference type="InterPro" id="IPR021529">
    <property type="entry name" value="DUF2798"/>
</dbReference>
<feature type="transmembrane region" description="Helical" evidence="1">
    <location>
        <begin position="21"/>
        <end position="45"/>
    </location>
</feature>
<name>A0A1C7P5I1_9HYPH</name>
<protein>
    <recommendedName>
        <fullName evidence="4">DUF2798 domain-containing protein</fullName>
    </recommendedName>
</protein>
<keyword evidence="1" id="KW-0812">Transmembrane</keyword>
<evidence type="ECO:0000313" key="3">
    <source>
        <dbReference type="Proteomes" id="UP000093111"/>
    </source>
</evidence>
<dbReference type="STRING" id="1612624.ADU59_06225"/>
<comment type="caution">
    <text evidence="2">The sequence shown here is derived from an EMBL/GenBank/DDBJ whole genome shotgun (WGS) entry which is preliminary data.</text>
</comment>
<dbReference type="RefSeq" id="WP_068952819.1">
    <property type="nucleotide sequence ID" value="NZ_LGLV01000005.1"/>
</dbReference>
<reference evidence="2 3" key="1">
    <citation type="journal article" date="2016" name="Syst. Appl. Microbiol.">
        <title>Pararhizobium polonicum sp. nov. isolated from tumors on stone fruit rootstocks.</title>
        <authorList>
            <person name="Pulawska J."/>
            <person name="Kuzmanovic N."/>
            <person name="Willems A."/>
            <person name="Pothier J.F."/>
        </authorList>
    </citation>
    <scope>NUCLEOTIDE SEQUENCE [LARGE SCALE GENOMIC DNA]</scope>
    <source>
        <strain evidence="2 3">F5.1</strain>
    </source>
</reference>
<accession>A0A1C7P5I1</accession>
<organism evidence="2 3">
    <name type="scientific">Pararhizobium polonicum</name>
    <dbReference type="NCBI Taxonomy" id="1612624"/>
    <lineage>
        <taxon>Bacteria</taxon>
        <taxon>Pseudomonadati</taxon>
        <taxon>Pseudomonadota</taxon>
        <taxon>Alphaproteobacteria</taxon>
        <taxon>Hyphomicrobiales</taxon>
        <taxon>Rhizobiaceae</taxon>
        <taxon>Rhizobium/Agrobacterium group</taxon>
        <taxon>Pararhizobium</taxon>
    </lineage>
</organism>
<evidence type="ECO:0000256" key="1">
    <source>
        <dbReference type="SAM" id="Phobius"/>
    </source>
</evidence>
<evidence type="ECO:0008006" key="4">
    <source>
        <dbReference type="Google" id="ProtNLM"/>
    </source>
</evidence>
<keyword evidence="1" id="KW-0472">Membrane</keyword>
<keyword evidence="3" id="KW-1185">Reference proteome</keyword>
<sequence length="90" mass="9703">MPQTIATEAPRARSRKLPMRAAPVVFAFFMALIMAFLMSCVIVAASDGISAGYVSGVLKAYSLAMPAAFVCVLIVRPLVVRLVPVFVQMR</sequence>
<proteinExistence type="predicted"/>
<gene>
    <name evidence="2" type="ORF">ADU59_06225</name>
</gene>
<evidence type="ECO:0000313" key="2">
    <source>
        <dbReference type="EMBL" id="OBZ96441.1"/>
    </source>
</evidence>
<keyword evidence="1" id="KW-1133">Transmembrane helix</keyword>
<feature type="transmembrane region" description="Helical" evidence="1">
    <location>
        <begin position="65"/>
        <end position="87"/>
    </location>
</feature>
<dbReference type="EMBL" id="LGLV01000005">
    <property type="protein sequence ID" value="OBZ96441.1"/>
    <property type="molecule type" value="Genomic_DNA"/>
</dbReference>
<dbReference type="AlphaFoldDB" id="A0A1C7P5I1"/>
<dbReference type="Pfam" id="PF11391">
    <property type="entry name" value="DUF2798"/>
    <property type="match status" value="1"/>
</dbReference>